<feature type="non-terminal residue" evidence="1">
    <location>
        <position position="1"/>
    </location>
</feature>
<dbReference type="EMBL" id="BART01022542">
    <property type="protein sequence ID" value="GAG97702.1"/>
    <property type="molecule type" value="Genomic_DNA"/>
</dbReference>
<dbReference type="AlphaFoldDB" id="X1CXN1"/>
<sequence>ELERQQLEAQITQLKKRSRQIETLADRIKEGQKIAQIIGNIGTQGIDRTISQIPDVLPEEFSKYFISRDFSNVNYEGVPVDISCTRLTSPQQFELLCYFLNQYLEEKLELETNQYRMACK</sequence>
<protein>
    <submittedName>
        <fullName evidence="1">Uncharacterized protein</fullName>
    </submittedName>
</protein>
<proteinExistence type="predicted"/>
<reference evidence="1" key="1">
    <citation type="journal article" date="2014" name="Front. Microbiol.">
        <title>High frequency of phylogenetically diverse reductive dehalogenase-homologous genes in deep subseafloor sedimentary metagenomes.</title>
        <authorList>
            <person name="Kawai M."/>
            <person name="Futagami T."/>
            <person name="Toyoda A."/>
            <person name="Takaki Y."/>
            <person name="Nishi S."/>
            <person name="Hori S."/>
            <person name="Arai W."/>
            <person name="Tsubouchi T."/>
            <person name="Morono Y."/>
            <person name="Uchiyama I."/>
            <person name="Ito T."/>
            <person name="Fujiyama A."/>
            <person name="Inagaki F."/>
            <person name="Takami H."/>
        </authorList>
    </citation>
    <scope>NUCLEOTIDE SEQUENCE</scope>
    <source>
        <strain evidence="1">Expedition CK06-06</strain>
    </source>
</reference>
<accession>X1CXN1</accession>
<evidence type="ECO:0000313" key="1">
    <source>
        <dbReference type="EMBL" id="GAG97702.1"/>
    </source>
</evidence>
<name>X1CXN1_9ZZZZ</name>
<comment type="caution">
    <text evidence="1">The sequence shown here is derived from an EMBL/GenBank/DDBJ whole genome shotgun (WGS) entry which is preliminary data.</text>
</comment>
<organism evidence="1">
    <name type="scientific">marine sediment metagenome</name>
    <dbReference type="NCBI Taxonomy" id="412755"/>
    <lineage>
        <taxon>unclassified sequences</taxon>
        <taxon>metagenomes</taxon>
        <taxon>ecological metagenomes</taxon>
    </lineage>
</organism>
<gene>
    <name evidence="1" type="ORF">S01H4_41246</name>
</gene>